<dbReference type="GO" id="GO:0005634">
    <property type="term" value="C:nucleus"/>
    <property type="evidence" value="ECO:0007669"/>
    <property type="project" value="TreeGrafter"/>
</dbReference>
<evidence type="ECO:0000256" key="8">
    <source>
        <dbReference type="ARBA" id="ARBA00022840"/>
    </source>
</evidence>
<dbReference type="PANTHER" id="PTHR14456">
    <property type="entry name" value="INOSITOL POLYPHOSPHATE KINASE 1"/>
    <property type="match status" value="1"/>
</dbReference>
<keyword evidence="11" id="KW-1185">Reference proteome</keyword>
<protein>
    <recommendedName>
        <fullName evidence="4 9">Inositol-pentakisphosphate 2-kinase</fullName>
        <ecNumber evidence="3 9">2.7.1.158</ecNumber>
    </recommendedName>
</protein>
<comment type="function">
    <text evidence="9">Phosphorylates Ins(1,3,4,5,6)P5 at position 2 to form Ins(1,2,3,4,5,6)P6 (InsP6 or phytate).</text>
</comment>
<keyword evidence="8 9" id="KW-0067">ATP-binding</keyword>
<evidence type="ECO:0000256" key="5">
    <source>
        <dbReference type="ARBA" id="ARBA00022679"/>
    </source>
</evidence>
<keyword evidence="5 9" id="KW-0808">Transferase</keyword>
<comment type="domain">
    <text evidence="9">The EXKPK motif is conserved in inositol-pentakisphosphate 2-kinases of both family 1 and 2.</text>
</comment>
<organism evidence="10 11">
    <name type="scientific">Canariomyces notabilis</name>
    <dbReference type="NCBI Taxonomy" id="2074819"/>
    <lineage>
        <taxon>Eukaryota</taxon>
        <taxon>Fungi</taxon>
        <taxon>Dikarya</taxon>
        <taxon>Ascomycota</taxon>
        <taxon>Pezizomycotina</taxon>
        <taxon>Sordariomycetes</taxon>
        <taxon>Sordariomycetidae</taxon>
        <taxon>Sordariales</taxon>
        <taxon>Chaetomiaceae</taxon>
        <taxon>Canariomyces</taxon>
    </lineage>
</organism>
<evidence type="ECO:0000256" key="9">
    <source>
        <dbReference type="RuleBase" id="RU364126"/>
    </source>
</evidence>
<proteinExistence type="inferred from homology"/>
<name>A0AAN6TIY6_9PEZI</name>
<comment type="function">
    <text evidence="1">Has kinase activity and phosphorylates inositol-1,3,4,5,6-pentakisphosphate (Ins(1,3,4,5,6)P5) to produce 1,2,3,4,5,6-hexakisphosphate (InsP6), also known as phytate.</text>
</comment>
<evidence type="ECO:0000313" key="10">
    <source>
        <dbReference type="EMBL" id="KAK4115347.1"/>
    </source>
</evidence>
<dbReference type="Proteomes" id="UP001302812">
    <property type="component" value="Unassembled WGS sequence"/>
</dbReference>
<dbReference type="EC" id="2.7.1.158" evidence="3 9"/>
<evidence type="ECO:0000256" key="4">
    <source>
        <dbReference type="ARBA" id="ARBA00014846"/>
    </source>
</evidence>
<dbReference type="PANTHER" id="PTHR14456:SF2">
    <property type="entry name" value="INOSITOL-PENTAKISPHOSPHATE 2-KINASE"/>
    <property type="match status" value="1"/>
</dbReference>
<dbReference type="InterPro" id="IPR009286">
    <property type="entry name" value="Ins_P5_2-kin"/>
</dbReference>
<dbReference type="GO" id="GO:0032958">
    <property type="term" value="P:inositol phosphate biosynthetic process"/>
    <property type="evidence" value="ECO:0007669"/>
    <property type="project" value="TreeGrafter"/>
</dbReference>
<dbReference type="EMBL" id="MU853335">
    <property type="protein sequence ID" value="KAK4115347.1"/>
    <property type="molecule type" value="Genomic_DNA"/>
</dbReference>
<dbReference type="Pfam" id="PF06090">
    <property type="entry name" value="Ins_P5_2-kin"/>
    <property type="match status" value="1"/>
</dbReference>
<dbReference type="RefSeq" id="XP_064672917.1">
    <property type="nucleotide sequence ID" value="XM_064818505.1"/>
</dbReference>
<gene>
    <name evidence="10" type="ORF">N656DRAFT_827398</name>
</gene>
<evidence type="ECO:0000256" key="2">
    <source>
        <dbReference type="ARBA" id="ARBA00008305"/>
    </source>
</evidence>
<comment type="catalytic activity">
    <reaction evidence="9">
        <text>1D-myo-inositol 1,3,4,5,6-pentakisphosphate + ATP = 1D-myo-inositol hexakisphosphate + ADP + H(+)</text>
        <dbReference type="Rhea" id="RHEA:20313"/>
        <dbReference type="ChEBI" id="CHEBI:15378"/>
        <dbReference type="ChEBI" id="CHEBI:30616"/>
        <dbReference type="ChEBI" id="CHEBI:57733"/>
        <dbReference type="ChEBI" id="CHEBI:58130"/>
        <dbReference type="ChEBI" id="CHEBI:456216"/>
        <dbReference type="EC" id="2.7.1.158"/>
    </reaction>
</comment>
<evidence type="ECO:0000256" key="3">
    <source>
        <dbReference type="ARBA" id="ARBA00012023"/>
    </source>
</evidence>
<evidence type="ECO:0000256" key="1">
    <source>
        <dbReference type="ARBA" id="ARBA00003979"/>
    </source>
</evidence>
<dbReference type="GeneID" id="89942631"/>
<reference evidence="10" key="1">
    <citation type="journal article" date="2023" name="Mol. Phylogenet. Evol.">
        <title>Genome-scale phylogeny and comparative genomics of the fungal order Sordariales.</title>
        <authorList>
            <person name="Hensen N."/>
            <person name="Bonometti L."/>
            <person name="Westerberg I."/>
            <person name="Brannstrom I.O."/>
            <person name="Guillou S."/>
            <person name="Cros-Aarteil S."/>
            <person name="Calhoun S."/>
            <person name="Haridas S."/>
            <person name="Kuo A."/>
            <person name="Mondo S."/>
            <person name="Pangilinan J."/>
            <person name="Riley R."/>
            <person name="LaButti K."/>
            <person name="Andreopoulos B."/>
            <person name="Lipzen A."/>
            <person name="Chen C."/>
            <person name="Yan M."/>
            <person name="Daum C."/>
            <person name="Ng V."/>
            <person name="Clum A."/>
            <person name="Steindorff A."/>
            <person name="Ohm R.A."/>
            <person name="Martin F."/>
            <person name="Silar P."/>
            <person name="Natvig D.O."/>
            <person name="Lalanne C."/>
            <person name="Gautier V."/>
            <person name="Ament-Velasquez S.L."/>
            <person name="Kruys A."/>
            <person name="Hutchinson M.I."/>
            <person name="Powell A.J."/>
            <person name="Barry K."/>
            <person name="Miller A.N."/>
            <person name="Grigoriev I.V."/>
            <person name="Debuchy R."/>
            <person name="Gladieux P."/>
            <person name="Hiltunen Thoren M."/>
            <person name="Johannesson H."/>
        </authorList>
    </citation>
    <scope>NUCLEOTIDE SEQUENCE</scope>
    <source>
        <strain evidence="10">CBS 508.74</strain>
    </source>
</reference>
<dbReference type="GO" id="GO:0035299">
    <property type="term" value="F:inositol-1,3,4,5,6-pentakisphosphate 2-kinase activity"/>
    <property type="evidence" value="ECO:0007669"/>
    <property type="project" value="UniProtKB-EC"/>
</dbReference>
<comment type="caution">
    <text evidence="10">The sequence shown here is derived from an EMBL/GenBank/DDBJ whole genome shotgun (WGS) entry which is preliminary data.</text>
</comment>
<reference evidence="10" key="2">
    <citation type="submission" date="2023-05" db="EMBL/GenBank/DDBJ databases">
        <authorList>
            <consortium name="Lawrence Berkeley National Laboratory"/>
            <person name="Steindorff A."/>
            <person name="Hensen N."/>
            <person name="Bonometti L."/>
            <person name="Westerberg I."/>
            <person name="Brannstrom I.O."/>
            <person name="Guillou S."/>
            <person name="Cros-Aarteil S."/>
            <person name="Calhoun S."/>
            <person name="Haridas S."/>
            <person name="Kuo A."/>
            <person name="Mondo S."/>
            <person name="Pangilinan J."/>
            <person name="Riley R."/>
            <person name="Labutti K."/>
            <person name="Andreopoulos B."/>
            <person name="Lipzen A."/>
            <person name="Chen C."/>
            <person name="Yanf M."/>
            <person name="Daum C."/>
            <person name="Ng V."/>
            <person name="Clum A."/>
            <person name="Ohm R."/>
            <person name="Martin F."/>
            <person name="Silar P."/>
            <person name="Natvig D."/>
            <person name="Lalanne C."/>
            <person name="Gautier V."/>
            <person name="Ament-Velasquez S.L."/>
            <person name="Kruys A."/>
            <person name="Hutchinson M.I."/>
            <person name="Powell A.J."/>
            <person name="Barry K."/>
            <person name="Miller A.N."/>
            <person name="Grigoriev I.V."/>
            <person name="Debuchy R."/>
            <person name="Gladieux P."/>
            <person name="Thoren M.H."/>
            <person name="Johannesson H."/>
        </authorList>
    </citation>
    <scope>NUCLEOTIDE SEQUENCE</scope>
    <source>
        <strain evidence="10">CBS 508.74</strain>
    </source>
</reference>
<dbReference type="AlphaFoldDB" id="A0AAN6TIY6"/>
<evidence type="ECO:0000256" key="6">
    <source>
        <dbReference type="ARBA" id="ARBA00022741"/>
    </source>
</evidence>
<keyword evidence="6 9" id="KW-0547">Nucleotide-binding</keyword>
<evidence type="ECO:0000313" key="11">
    <source>
        <dbReference type="Proteomes" id="UP001302812"/>
    </source>
</evidence>
<keyword evidence="7 9" id="KW-0418">Kinase</keyword>
<dbReference type="GO" id="GO:0005524">
    <property type="term" value="F:ATP binding"/>
    <property type="evidence" value="ECO:0007669"/>
    <property type="project" value="UniProtKB-KW"/>
</dbReference>
<accession>A0AAN6TIY6</accession>
<evidence type="ECO:0000256" key="7">
    <source>
        <dbReference type="ARBA" id="ARBA00022777"/>
    </source>
</evidence>
<comment type="similarity">
    <text evidence="2">Belongs to the IPK1 type 1 family.</text>
</comment>
<sequence length="375" mass="41641">MSSAIPLAGIPVFPSSAADNYEFKFVGEGNANVIFEIIEKSDGAYVNGIFRGSLLRVPKAGKESHSYLELQEYWETVIKPLFGREDLVQQRLVRIRDSAVISRLNTTLKGEEDIRRPDFRGSQIAQAEYAMLVEDMRQRRLHSLVSPFHFPASNVSGVVYEPDHPEDLVLEFKPKWLAQSPNAPKGATRCRTCAHKAYKRHTKLAANNGTSTKTGHNTTILCPLGLLASGSSPSSLANVISHFSSPNPPLTPRAPTPQQQARFAHWLQTNTLLPRVRAAQLANDRAGPLAADAHDPRFQLAMTLRDCTCFVRIRADPSAPVQAKLGDLDKKNWAAKLGYWQATERQLIDGGYYDGREEPRQTTDCQLGKIKAEIE</sequence>